<dbReference type="SUPFAM" id="SSF81383">
    <property type="entry name" value="F-box domain"/>
    <property type="match status" value="1"/>
</dbReference>
<dbReference type="AlphaFoldDB" id="A0A8T2TNN3"/>
<reference evidence="1" key="1">
    <citation type="submission" date="2021-08" db="EMBL/GenBank/DDBJ databases">
        <title>WGS assembly of Ceratopteris richardii.</title>
        <authorList>
            <person name="Marchant D.B."/>
            <person name="Chen G."/>
            <person name="Jenkins J."/>
            <person name="Shu S."/>
            <person name="Leebens-Mack J."/>
            <person name="Grimwood J."/>
            <person name="Schmutz J."/>
            <person name="Soltis P."/>
            <person name="Soltis D."/>
            <person name="Chen Z.-H."/>
        </authorList>
    </citation>
    <scope>NUCLEOTIDE SEQUENCE</scope>
    <source>
        <strain evidence="1">Whitten #5841</strain>
        <tissue evidence="1">Leaf</tissue>
    </source>
</reference>
<dbReference type="PANTHER" id="PTHR48155">
    <property type="entry name" value="OS09G0497600 PROTEIN"/>
    <property type="match status" value="1"/>
</dbReference>
<dbReference type="EMBL" id="CM035416">
    <property type="protein sequence ID" value="KAH7425102.1"/>
    <property type="molecule type" value="Genomic_DNA"/>
</dbReference>
<dbReference type="InterPro" id="IPR036047">
    <property type="entry name" value="F-box-like_dom_sf"/>
</dbReference>
<dbReference type="EMBL" id="CM035416">
    <property type="protein sequence ID" value="KAH7425099.1"/>
    <property type="molecule type" value="Genomic_DNA"/>
</dbReference>
<protein>
    <recommendedName>
        <fullName evidence="3">F-box domain-containing protein</fullName>
    </recommendedName>
</protein>
<dbReference type="PANTHER" id="PTHR48155:SF1">
    <property type="entry name" value="F-BOX DOMAIN-CONTAINING PROTEIN"/>
    <property type="match status" value="1"/>
</dbReference>
<evidence type="ECO:0008006" key="3">
    <source>
        <dbReference type="Google" id="ProtNLM"/>
    </source>
</evidence>
<gene>
    <name evidence="1" type="ORF">KP509_11G039900</name>
</gene>
<evidence type="ECO:0000313" key="1">
    <source>
        <dbReference type="EMBL" id="KAH7425101.1"/>
    </source>
</evidence>
<keyword evidence="2" id="KW-1185">Reference proteome</keyword>
<dbReference type="OMA" id="IEIVIRV"/>
<accession>A0A8T2TNN3</accession>
<dbReference type="EMBL" id="CM035416">
    <property type="protein sequence ID" value="KAH7425101.1"/>
    <property type="molecule type" value="Genomic_DNA"/>
</dbReference>
<name>A0A8T2TNN3_CERRI</name>
<dbReference type="OrthoDB" id="1647530at2759"/>
<dbReference type="Proteomes" id="UP000825935">
    <property type="component" value="Chromosome 11"/>
</dbReference>
<comment type="caution">
    <text evidence="1">The sequence shown here is derived from an EMBL/GenBank/DDBJ whole genome shotgun (WGS) entry which is preliminary data.</text>
</comment>
<evidence type="ECO:0000313" key="2">
    <source>
        <dbReference type="Proteomes" id="UP000825935"/>
    </source>
</evidence>
<sequence length="280" mass="31986">MEDEASSSGAIECLIPSPCCLENESCHAKCKTSTLDALDSTLSISEYRRGGCNDKLDPFEILPDHLVVEVLTRVPVANWASAACVRKSWAVFFGGEMLWEAALAKQWPNARNDRRWPGAIQQGSQKRRYIALFVSKSLFSFEDKYGDIDELAGHAYLFLKEQLQVPTPMSYGFLQRTIIDQLLACGEESDIAHKLAAHVWVAVISNLEENEHTFRLLMQMVEEWEAFLPYPYSKSHAVQWRLFERLFTDFRDCLSATDYYSALTRAKDKFEFLPATWLGY</sequence>
<proteinExistence type="predicted"/>
<organism evidence="1 2">
    <name type="scientific">Ceratopteris richardii</name>
    <name type="common">Triangle waterfern</name>
    <dbReference type="NCBI Taxonomy" id="49495"/>
    <lineage>
        <taxon>Eukaryota</taxon>
        <taxon>Viridiplantae</taxon>
        <taxon>Streptophyta</taxon>
        <taxon>Embryophyta</taxon>
        <taxon>Tracheophyta</taxon>
        <taxon>Polypodiopsida</taxon>
        <taxon>Polypodiidae</taxon>
        <taxon>Polypodiales</taxon>
        <taxon>Pteridineae</taxon>
        <taxon>Pteridaceae</taxon>
        <taxon>Parkerioideae</taxon>
        <taxon>Ceratopteris</taxon>
    </lineage>
</organism>